<dbReference type="AlphaFoldDB" id="K4INY2"/>
<name>K4INY2_PSYTT</name>
<evidence type="ECO:0000313" key="2">
    <source>
        <dbReference type="EMBL" id="AFU67255.1"/>
    </source>
</evidence>
<proteinExistence type="predicted"/>
<keyword evidence="1" id="KW-0812">Transmembrane</keyword>
<sequence>MTFLPIQFRTRIKSNLLKEEEILDIIEEYLNDERFFYIKRKSDKIIFHKADGWTSWKFKSFLVSGVVKIKKTNGVIEIINGNWMVFLISLPFLILILLGKSEYSTFDETDFMILNYFFIVGFGGNLITRIFAHLSFRNKIKTMMENN</sequence>
<organism evidence="2 3">
    <name type="scientific">Psychroflexus torquis (strain ATCC 700755 / CIP 106069 / ACAM 623)</name>
    <dbReference type="NCBI Taxonomy" id="313595"/>
    <lineage>
        <taxon>Bacteria</taxon>
        <taxon>Pseudomonadati</taxon>
        <taxon>Bacteroidota</taxon>
        <taxon>Flavobacteriia</taxon>
        <taxon>Flavobacteriales</taxon>
        <taxon>Flavobacteriaceae</taxon>
        <taxon>Psychroflexus</taxon>
    </lineage>
</organism>
<accession>K4INY2</accession>
<evidence type="ECO:0000313" key="3">
    <source>
        <dbReference type="Proteomes" id="UP000008514"/>
    </source>
</evidence>
<feature type="transmembrane region" description="Helical" evidence="1">
    <location>
        <begin position="111"/>
        <end position="132"/>
    </location>
</feature>
<reference evidence="2" key="2">
    <citation type="submission" date="2012-09" db="EMBL/GenBank/DDBJ databases">
        <title>The complete sequence of Psychroflexus torquis an extreme psychrophile from sea-ice that is stimulated by light.</title>
        <authorList>
            <person name="Feng S."/>
            <person name="Powell S.M."/>
            <person name="Bowman J.P."/>
        </authorList>
    </citation>
    <scope>NUCLEOTIDE SEQUENCE [LARGE SCALE GENOMIC DNA]</scope>
    <source>
        <strain evidence="2">ATCC 700755</strain>
    </source>
</reference>
<dbReference type="OrthoDB" id="1447040at2"/>
<dbReference type="Proteomes" id="UP000008514">
    <property type="component" value="Chromosome"/>
</dbReference>
<evidence type="ECO:0000256" key="1">
    <source>
        <dbReference type="SAM" id="Phobius"/>
    </source>
</evidence>
<protein>
    <submittedName>
        <fullName evidence="2">Uncharacterized protein</fullName>
    </submittedName>
</protein>
<keyword evidence="1" id="KW-1133">Transmembrane helix</keyword>
<dbReference type="EMBL" id="CP003879">
    <property type="protein sequence ID" value="AFU67255.1"/>
    <property type="molecule type" value="Genomic_DNA"/>
</dbReference>
<dbReference type="RefSeq" id="WP_015022875.1">
    <property type="nucleotide sequence ID" value="NC_018721.1"/>
</dbReference>
<feature type="transmembrane region" description="Helical" evidence="1">
    <location>
        <begin position="78"/>
        <end position="99"/>
    </location>
</feature>
<gene>
    <name evidence="2" type="ordered locus">P700755_000201</name>
</gene>
<dbReference type="HOGENOM" id="CLU_1766481_0_0_10"/>
<dbReference type="KEGG" id="ptq:P700755_000201"/>
<reference evidence="2" key="1">
    <citation type="submission" date="2006-03" db="EMBL/GenBank/DDBJ databases">
        <authorList>
            <person name="Bowman J."/>
            <person name="Ferriera S."/>
            <person name="Johnson J."/>
            <person name="Kravitz S."/>
            <person name="Halpern A."/>
            <person name="Remington K."/>
            <person name="Beeson K."/>
            <person name="Tran B."/>
            <person name="Rogers Y.-H."/>
            <person name="Friedman R."/>
            <person name="Venter J.C."/>
        </authorList>
    </citation>
    <scope>NUCLEOTIDE SEQUENCE [LARGE SCALE GENOMIC DNA]</scope>
    <source>
        <strain evidence="2">ATCC 700755</strain>
    </source>
</reference>
<dbReference type="eggNOG" id="ENOG50332AY">
    <property type="taxonomic scope" value="Bacteria"/>
</dbReference>
<keyword evidence="3" id="KW-1185">Reference proteome</keyword>
<keyword evidence="1" id="KW-0472">Membrane</keyword>